<dbReference type="KEGG" id="mpp:MICPUCDRAFT_51703"/>
<evidence type="ECO:0000313" key="1">
    <source>
        <dbReference type="EMBL" id="EEH53671.1"/>
    </source>
</evidence>
<dbReference type="AlphaFoldDB" id="C1N1R4"/>
<dbReference type="GeneID" id="9687399"/>
<gene>
    <name evidence="1" type="ORF">MICPUCDRAFT_51703</name>
</gene>
<dbReference type="EMBL" id="GG663745">
    <property type="protein sequence ID" value="EEH53671.1"/>
    <property type="molecule type" value="Genomic_DNA"/>
</dbReference>
<sequence>MARSRPRSRARSRPSRSWKTHLSAGSLARCVAVSLSTFLPCTCSAAADEDLLCFVTGRPPAHVADALTAKYVPGMNVGDPSCCAPCEALEIALRWTNASVASVWRVFDDRRSEKNPSAPRMLDAFDEGDLERSSICSMLARYPACVARATAFLGVLGCAPGAVAYAPDLTPELRERLPTSVNATANEDAITITRRVRMCEKDAKDVFDACADVKVLSITTVGAWFGSDPNDGGARYTTPQLGDVRPVIRPETPEEPCYSVPADNGKDVYDPDSSWMQTGTWCCDDFPRVERCEGEIDWDEYPRTVENTYAASLRERGTCPPKSDA</sequence>
<evidence type="ECO:0000313" key="2">
    <source>
        <dbReference type="Proteomes" id="UP000001876"/>
    </source>
</evidence>
<organism evidence="2">
    <name type="scientific">Micromonas pusilla (strain CCMP1545)</name>
    <name type="common">Picoplanktonic green alga</name>
    <dbReference type="NCBI Taxonomy" id="564608"/>
    <lineage>
        <taxon>Eukaryota</taxon>
        <taxon>Viridiplantae</taxon>
        <taxon>Chlorophyta</taxon>
        <taxon>Mamiellophyceae</taxon>
        <taxon>Mamiellales</taxon>
        <taxon>Mamiellaceae</taxon>
        <taxon>Micromonas</taxon>
    </lineage>
</organism>
<dbReference type="Proteomes" id="UP000001876">
    <property type="component" value="Unassembled WGS sequence"/>
</dbReference>
<name>C1N1R4_MICPC</name>
<reference evidence="1 2" key="1">
    <citation type="journal article" date="2009" name="Science">
        <title>Green evolution and dynamic adaptations revealed by genomes of the marine picoeukaryotes Micromonas.</title>
        <authorList>
            <person name="Worden A.Z."/>
            <person name="Lee J.H."/>
            <person name="Mock T."/>
            <person name="Rouze P."/>
            <person name="Simmons M.P."/>
            <person name="Aerts A.L."/>
            <person name="Allen A.E."/>
            <person name="Cuvelier M.L."/>
            <person name="Derelle E."/>
            <person name="Everett M.V."/>
            <person name="Foulon E."/>
            <person name="Grimwood J."/>
            <person name="Gundlach H."/>
            <person name="Henrissat B."/>
            <person name="Napoli C."/>
            <person name="McDonald S.M."/>
            <person name="Parker M.S."/>
            <person name="Rombauts S."/>
            <person name="Salamov A."/>
            <person name="Von Dassow P."/>
            <person name="Badger J.H."/>
            <person name="Coutinho P.M."/>
            <person name="Demir E."/>
            <person name="Dubchak I."/>
            <person name="Gentemann C."/>
            <person name="Eikrem W."/>
            <person name="Gready J.E."/>
            <person name="John U."/>
            <person name="Lanier W."/>
            <person name="Lindquist E.A."/>
            <person name="Lucas S."/>
            <person name="Mayer K.F."/>
            <person name="Moreau H."/>
            <person name="Not F."/>
            <person name="Otillar R."/>
            <person name="Panaud O."/>
            <person name="Pangilinan J."/>
            <person name="Paulsen I."/>
            <person name="Piegu B."/>
            <person name="Poliakov A."/>
            <person name="Robbens S."/>
            <person name="Schmutz J."/>
            <person name="Toulza E."/>
            <person name="Wyss T."/>
            <person name="Zelensky A."/>
            <person name="Zhou K."/>
            <person name="Armbrust E.V."/>
            <person name="Bhattacharya D."/>
            <person name="Goodenough U.W."/>
            <person name="Van de Peer Y."/>
            <person name="Grigoriev I.V."/>
        </authorList>
    </citation>
    <scope>NUCLEOTIDE SEQUENCE [LARGE SCALE GENOMIC DNA]</scope>
    <source>
        <strain evidence="1 2">CCMP1545</strain>
    </source>
</reference>
<keyword evidence="2" id="KW-1185">Reference proteome</keyword>
<dbReference type="RefSeq" id="XP_003061959.1">
    <property type="nucleotide sequence ID" value="XM_003061913.1"/>
</dbReference>
<protein>
    <submittedName>
        <fullName evidence="1">Predicted protein</fullName>
    </submittedName>
</protein>
<proteinExistence type="predicted"/>
<accession>C1N1R4</accession>